<dbReference type="InterPro" id="IPR040676">
    <property type="entry name" value="DUF5641"/>
</dbReference>
<dbReference type="CDD" id="cd01644">
    <property type="entry name" value="RT_pepA17"/>
    <property type="match status" value="1"/>
</dbReference>
<reference evidence="3" key="2">
    <citation type="submission" date="2025-05" db="UniProtKB">
        <authorList>
            <consortium name="EnsemblMetazoa"/>
        </authorList>
    </citation>
    <scope>IDENTIFICATION</scope>
    <source>
        <strain evidence="3">Foshan</strain>
    </source>
</reference>
<dbReference type="Gene3D" id="1.10.340.70">
    <property type="match status" value="1"/>
</dbReference>
<dbReference type="PANTHER" id="PTHR47331:SF1">
    <property type="entry name" value="GAG-LIKE PROTEIN"/>
    <property type="match status" value="1"/>
</dbReference>
<name>A0ABM1Z2Y9_AEDAL</name>
<evidence type="ECO:0000313" key="3">
    <source>
        <dbReference type="EnsemblMetazoa" id="AALFPA23_014525.P21120"/>
    </source>
</evidence>
<organism evidence="3 4">
    <name type="scientific">Aedes albopictus</name>
    <name type="common">Asian tiger mosquito</name>
    <name type="synonym">Stegomyia albopicta</name>
    <dbReference type="NCBI Taxonomy" id="7160"/>
    <lineage>
        <taxon>Eukaryota</taxon>
        <taxon>Metazoa</taxon>
        <taxon>Ecdysozoa</taxon>
        <taxon>Arthropoda</taxon>
        <taxon>Hexapoda</taxon>
        <taxon>Insecta</taxon>
        <taxon>Pterygota</taxon>
        <taxon>Neoptera</taxon>
        <taxon>Endopterygota</taxon>
        <taxon>Diptera</taxon>
        <taxon>Nematocera</taxon>
        <taxon>Culicoidea</taxon>
        <taxon>Culicidae</taxon>
        <taxon>Culicinae</taxon>
        <taxon>Aedini</taxon>
        <taxon>Aedes</taxon>
        <taxon>Stegomyia</taxon>
    </lineage>
</organism>
<dbReference type="EnsemblMetazoa" id="AALFPA23_014525.R21120">
    <property type="protein sequence ID" value="AALFPA23_014525.P21120"/>
    <property type="gene ID" value="AALFPA23_014525"/>
</dbReference>
<dbReference type="Gene3D" id="2.40.70.10">
    <property type="entry name" value="Acid Proteases"/>
    <property type="match status" value="1"/>
</dbReference>
<dbReference type="InterPro" id="IPR021109">
    <property type="entry name" value="Peptidase_aspartic_dom_sf"/>
</dbReference>
<dbReference type="InterPro" id="IPR041588">
    <property type="entry name" value="Integrase_H2C2"/>
</dbReference>
<dbReference type="Gene3D" id="3.30.420.10">
    <property type="entry name" value="Ribonuclease H-like superfamily/Ribonuclease H"/>
    <property type="match status" value="1"/>
</dbReference>
<dbReference type="Proteomes" id="UP000069940">
    <property type="component" value="Unassembled WGS sequence"/>
</dbReference>
<dbReference type="Pfam" id="PF03564">
    <property type="entry name" value="DUF1759"/>
    <property type="match status" value="1"/>
</dbReference>
<feature type="region of interest" description="Disordered" evidence="1">
    <location>
        <begin position="1"/>
        <end position="23"/>
    </location>
</feature>
<protein>
    <recommendedName>
        <fullName evidence="2">Integrase catalytic domain-containing protein</fullName>
    </recommendedName>
</protein>
<evidence type="ECO:0000259" key="2">
    <source>
        <dbReference type="PROSITE" id="PS50994"/>
    </source>
</evidence>
<dbReference type="SUPFAM" id="SSF56672">
    <property type="entry name" value="DNA/RNA polymerases"/>
    <property type="match status" value="1"/>
</dbReference>
<dbReference type="InterPro" id="IPR001584">
    <property type="entry name" value="Integrase_cat-core"/>
</dbReference>
<dbReference type="PANTHER" id="PTHR47331">
    <property type="entry name" value="PHD-TYPE DOMAIN-CONTAINING PROTEIN"/>
    <property type="match status" value="1"/>
</dbReference>
<dbReference type="InterPro" id="IPR036397">
    <property type="entry name" value="RNaseH_sf"/>
</dbReference>
<dbReference type="InterPro" id="IPR043502">
    <property type="entry name" value="DNA/RNA_pol_sf"/>
</dbReference>
<dbReference type="Pfam" id="PF18701">
    <property type="entry name" value="DUF5641"/>
    <property type="match status" value="1"/>
</dbReference>
<dbReference type="PROSITE" id="PS50994">
    <property type="entry name" value="INTEGRASE"/>
    <property type="match status" value="1"/>
</dbReference>
<dbReference type="Pfam" id="PF17921">
    <property type="entry name" value="Integrase_H2C2"/>
    <property type="match status" value="1"/>
</dbReference>
<feature type="domain" description="Integrase catalytic" evidence="2">
    <location>
        <begin position="1461"/>
        <end position="1654"/>
    </location>
</feature>
<sequence length="1775" mass="202665">MDGTVGNVMHTPSVSDQKKKKQHNIMDQKMNEFEFRRQAVTSKLQRIKLVLAKPEEITVHHLDTYLRRVDACYDEFNILQNEIYATFPDQRVQQEKQFIEFEQLYEGIRVAICSAVEAYRMQQVAAVRPRLADAAVAGEQQPVIVNQPAGLPAVPLPTFDGTYERWFRFKQLFQDLMQKHPGLSDATKLHYLTQSLKGKAENVISEQILNENNFQAAWNLLEERFENKRTIIDIHVGGLLNLKKMNKECSSDLRQLVEECSRHVEALEFHDQHMEGMSEQLVVSLLTSKLDKATLSLWESTITPKELPDYTETMQFLRNRCFVLERCEAGTSHRTNEGVKQKPQLTAPKQHVRVHTALQINEGVCVICDESHNINKCSALKQMTLPERIATVKEKQLCFNCLKRGHRVGQCKSRVCTVAGCGRKHHTQLHSEVPVPAEKAAEGSVPETKKEPPTQPEQTTSAVTCTSFTGKSVQPNKNEVILSTAVVQVKDTRGCYRSCRVLLDSGSQSNFMSENFVKMLRLKLDNVRVPIVGINGEKLTATQRTAAEVKSSCNESSWSLEFLIVPQVTGVLPLEKIDVRPWNIPPDLNLADPRFNIPARVDMLIGAELFFELLITERLKLDIGQPMLWRSELGWIVCGSYRSNQRPVVVTTAQCQPAETNLEDTVQRFWEQEEVPETTKLTTENEQCIEHFEKTHRRENGRFVVRLPFRNNVNQLGDTRHLAERRFLHLERRFVQSPELKQQYVSFINEYLALRHCRRVEHAGNEDHGYYLPHHAIVKPTSSTTRLRVVFDASARSDTNLSLNDVLITGPVLQDSLMAIVLRFRRYKYVFTADIVKMYRQIRVDESDSPYQKILWRENCQEPLNTLELTTVTYGTSCAPFCATACLKQLADDEQTEFPIASKVARKDFYMDDVLSGDDELQRALESQYQLTAMLQRGGFRLHKWCANTPELLERIPVNEREVQAKIEDHNPNEVIKTLGLLWDPKNDVFLFRTRTQDEMREFNTKRTVLSDTAKIFDPLGLLEPVTVVAKLFIQELWARGVNWDERLTAEQEARWRRFTQDLQRINELQIPRRALADDATAFEIHGFSDASQKAYGACVYLRSIKRDGTAAMHLLSSKTRVAPLPKKPGSKRSGKPFTIPRAELCGAHLMAKLVAAIIEHLDLEVHAIVLWCDSQIVLCWLNKSPDTLEVFVGNKVREIKQLTDGFEWRYINTKQNPADLASRGLSSSELQQSAIWWHGPSMLHNADYTYQHIEQPPCNDYELAALAHVSVQVQPCELLTRYSDFRRLQRIVAYIYRFLDNCRQKDGTRRRTGFLTVIELRSATQKIISLAQLEGFADEFRMLRSGQTAKSKLLALDPFIDREGMLRVGGRLKHANISFGKKHQLLLPRSHHVTKILIAALHKEHLHIGQQGLLAIVRQRYWPVRAKCTIRQIVKKCVRCFRMNPPEVVQFMGALPDYRVNPSPVFYSTGIDYAGPFFVRQGRRAAKVKAYVALFICMSTKAIHLELVSDLTSAAFLAALHRFVGRRGCPEKLVSDNATNFKGAHSELQELYKLLQSQQLQDEVDRFCAAKEIQWSFIPPRSPNFGGIWEAGVKAAKSHLKVILCEASLTYEEMNTVLVQIEAILNSRPLTQISNDANDLTALTPGHFLVGRELTAVPEPSYGNVRVSSLSRWQHLQKLKQDFWARWSAEYLSELQPRSKWYKGKVTIRPGMLVVIREDNVAPQLWHLGRITEVTPGAEGLVRVVKIRTTNGEVSRSVSKIAILPIEDSSEGMN</sequence>
<evidence type="ECO:0000313" key="4">
    <source>
        <dbReference type="Proteomes" id="UP000069940"/>
    </source>
</evidence>
<reference evidence="4" key="1">
    <citation type="journal article" date="2015" name="Proc. Natl. Acad. Sci. U.S.A.">
        <title>Genome sequence of the Asian Tiger mosquito, Aedes albopictus, reveals insights into its biology, genetics, and evolution.</title>
        <authorList>
            <person name="Chen X.G."/>
            <person name="Jiang X."/>
            <person name="Gu J."/>
            <person name="Xu M."/>
            <person name="Wu Y."/>
            <person name="Deng Y."/>
            <person name="Zhang C."/>
            <person name="Bonizzoni M."/>
            <person name="Dermauw W."/>
            <person name="Vontas J."/>
            <person name="Armbruster P."/>
            <person name="Huang X."/>
            <person name="Yang Y."/>
            <person name="Zhang H."/>
            <person name="He W."/>
            <person name="Peng H."/>
            <person name="Liu Y."/>
            <person name="Wu K."/>
            <person name="Chen J."/>
            <person name="Lirakis M."/>
            <person name="Topalis P."/>
            <person name="Van Leeuwen T."/>
            <person name="Hall A.B."/>
            <person name="Jiang X."/>
            <person name="Thorpe C."/>
            <person name="Mueller R.L."/>
            <person name="Sun C."/>
            <person name="Waterhouse R.M."/>
            <person name="Yan G."/>
            <person name="Tu Z.J."/>
            <person name="Fang X."/>
            <person name="James A.A."/>
        </authorList>
    </citation>
    <scope>NUCLEOTIDE SEQUENCE [LARGE SCALE GENOMIC DNA]</scope>
    <source>
        <strain evidence="4">Foshan</strain>
    </source>
</reference>
<dbReference type="CDD" id="cd00303">
    <property type="entry name" value="retropepsin_like"/>
    <property type="match status" value="1"/>
</dbReference>
<accession>A0ABM1Z2Y9</accession>
<dbReference type="InterPro" id="IPR008042">
    <property type="entry name" value="Retrotrans_Pao"/>
</dbReference>
<dbReference type="RefSeq" id="XP_062704595.1">
    <property type="nucleotide sequence ID" value="XM_062848611.1"/>
</dbReference>
<feature type="region of interest" description="Disordered" evidence="1">
    <location>
        <begin position="432"/>
        <end position="462"/>
    </location>
</feature>
<dbReference type="GeneID" id="134286914"/>
<dbReference type="Pfam" id="PF05380">
    <property type="entry name" value="Peptidase_A17"/>
    <property type="match status" value="1"/>
</dbReference>
<dbReference type="SUPFAM" id="SSF53098">
    <property type="entry name" value="Ribonuclease H-like"/>
    <property type="match status" value="1"/>
</dbReference>
<evidence type="ECO:0000256" key="1">
    <source>
        <dbReference type="SAM" id="MobiDB-lite"/>
    </source>
</evidence>
<dbReference type="InterPro" id="IPR005312">
    <property type="entry name" value="DUF1759"/>
</dbReference>
<proteinExistence type="predicted"/>
<dbReference type="InterPro" id="IPR012337">
    <property type="entry name" value="RNaseH-like_sf"/>
</dbReference>
<keyword evidence="4" id="KW-1185">Reference proteome</keyword>